<dbReference type="GO" id="GO:0016747">
    <property type="term" value="F:acyltransferase activity, transferring groups other than amino-acyl groups"/>
    <property type="evidence" value="ECO:0007669"/>
    <property type="project" value="TreeGrafter"/>
</dbReference>
<organism evidence="1 2">
    <name type="scientific">Spirosoma oryzae</name>
    <dbReference type="NCBI Taxonomy" id="1469603"/>
    <lineage>
        <taxon>Bacteria</taxon>
        <taxon>Pseudomonadati</taxon>
        <taxon>Bacteroidota</taxon>
        <taxon>Cytophagia</taxon>
        <taxon>Cytophagales</taxon>
        <taxon>Cytophagaceae</taxon>
        <taxon>Spirosoma</taxon>
    </lineage>
</organism>
<proteinExistence type="predicted"/>
<dbReference type="PANTHER" id="PTHR48098">
    <property type="entry name" value="ENTEROCHELIN ESTERASE-RELATED"/>
    <property type="match status" value="1"/>
</dbReference>
<accession>A0A2T0ST15</accession>
<dbReference type="PANTHER" id="PTHR48098:SF1">
    <property type="entry name" value="DIACYLGLYCEROL ACYLTRANSFERASE_MYCOLYLTRANSFERASE AG85A"/>
    <property type="match status" value="1"/>
</dbReference>
<dbReference type="GO" id="GO:0016787">
    <property type="term" value="F:hydrolase activity"/>
    <property type="evidence" value="ECO:0007669"/>
    <property type="project" value="UniProtKB-KW"/>
</dbReference>
<dbReference type="SUPFAM" id="SSF53474">
    <property type="entry name" value="alpha/beta-Hydrolases"/>
    <property type="match status" value="1"/>
</dbReference>
<sequence length="274" mass="30560">MNILLRFLLIGGLLVGTRQHTLAGRVDTVLVNSAAMQKSLKCVVITPDQYSSATAKHYPVVYVLHGHGGNYNSWISKVPALASLSDRYQQIIVCPDGANSWYFDSPLNPALRYETFVGTELPAYIDATYRSMPDRQHRAITGLSMGGHGALYLAIRHRDTFGQAGSLSGGVDIRPFPNNWNIKDALGEEATNAANWERNTVINVADSLRNGELRLLIECGISDFFIDVNRALHQKLMQQKIDHDYAERPGAHTWTYWGGNIENHLLFFQKGFAQ</sequence>
<dbReference type="RefSeq" id="WP_106138753.1">
    <property type="nucleotide sequence ID" value="NZ_PVTE01000012.1"/>
</dbReference>
<dbReference type="AlphaFoldDB" id="A0A2T0ST15"/>
<dbReference type="Proteomes" id="UP000238375">
    <property type="component" value="Unassembled WGS sequence"/>
</dbReference>
<dbReference type="EMBL" id="PVTE01000012">
    <property type="protein sequence ID" value="PRY36555.1"/>
    <property type="molecule type" value="Genomic_DNA"/>
</dbReference>
<comment type="caution">
    <text evidence="1">The sequence shown here is derived from an EMBL/GenBank/DDBJ whole genome shotgun (WGS) entry which is preliminary data.</text>
</comment>
<evidence type="ECO:0000313" key="1">
    <source>
        <dbReference type="EMBL" id="PRY36555.1"/>
    </source>
</evidence>
<dbReference type="InterPro" id="IPR000801">
    <property type="entry name" value="Esterase-like"/>
</dbReference>
<reference evidence="1 2" key="1">
    <citation type="submission" date="2018-03" db="EMBL/GenBank/DDBJ databases">
        <title>Genomic Encyclopedia of Archaeal and Bacterial Type Strains, Phase II (KMG-II): from individual species to whole genera.</title>
        <authorList>
            <person name="Goeker M."/>
        </authorList>
    </citation>
    <scope>NUCLEOTIDE SEQUENCE [LARGE SCALE GENOMIC DNA]</scope>
    <source>
        <strain evidence="1 2">DSM 28354</strain>
    </source>
</reference>
<dbReference type="InterPro" id="IPR029058">
    <property type="entry name" value="AB_hydrolase_fold"/>
</dbReference>
<name>A0A2T0ST15_9BACT</name>
<dbReference type="Gene3D" id="3.40.50.1820">
    <property type="entry name" value="alpha/beta hydrolase"/>
    <property type="match status" value="1"/>
</dbReference>
<protein>
    <submittedName>
        <fullName evidence="1">S-formylglutathione hydrolase FrmB</fullName>
    </submittedName>
</protein>
<keyword evidence="1" id="KW-0378">Hydrolase</keyword>
<gene>
    <name evidence="1" type="ORF">CLV58_112146</name>
</gene>
<keyword evidence="2" id="KW-1185">Reference proteome</keyword>
<dbReference type="Pfam" id="PF00756">
    <property type="entry name" value="Esterase"/>
    <property type="match status" value="1"/>
</dbReference>
<dbReference type="OrthoDB" id="9803578at2"/>
<evidence type="ECO:0000313" key="2">
    <source>
        <dbReference type="Proteomes" id="UP000238375"/>
    </source>
</evidence>
<dbReference type="InterPro" id="IPR050583">
    <property type="entry name" value="Mycobacterial_A85_antigen"/>
</dbReference>